<dbReference type="PANTHER" id="PTHR11078">
    <property type="entry name" value="N UTILIZATION SUBSTANCE PROTEIN B-RELATED"/>
    <property type="match status" value="1"/>
</dbReference>
<feature type="domain" description="NusB/RsmB/TIM44" evidence="6">
    <location>
        <begin position="202"/>
        <end position="293"/>
    </location>
</feature>
<dbReference type="GO" id="GO:0003723">
    <property type="term" value="F:RNA binding"/>
    <property type="evidence" value="ECO:0007669"/>
    <property type="project" value="UniProtKB-KW"/>
</dbReference>
<name>A0A923PTG7_9BACT</name>
<organism evidence="7 8">
    <name type="scientific">Neolewinella lacunae</name>
    <dbReference type="NCBI Taxonomy" id="1517758"/>
    <lineage>
        <taxon>Bacteria</taxon>
        <taxon>Pseudomonadati</taxon>
        <taxon>Bacteroidota</taxon>
        <taxon>Saprospiria</taxon>
        <taxon>Saprospirales</taxon>
        <taxon>Lewinellaceae</taxon>
        <taxon>Neolewinella</taxon>
    </lineage>
</organism>
<evidence type="ECO:0000259" key="6">
    <source>
        <dbReference type="Pfam" id="PF01029"/>
    </source>
</evidence>
<comment type="caution">
    <text evidence="7">The sequence shown here is derived from an EMBL/GenBank/DDBJ whole genome shotgun (WGS) entry which is preliminary data.</text>
</comment>
<evidence type="ECO:0000256" key="3">
    <source>
        <dbReference type="ARBA" id="ARBA00022884"/>
    </source>
</evidence>
<dbReference type="Proteomes" id="UP000650081">
    <property type="component" value="Unassembled WGS sequence"/>
</dbReference>
<evidence type="ECO:0000256" key="2">
    <source>
        <dbReference type="ARBA" id="ARBA00022814"/>
    </source>
</evidence>
<dbReference type="InterPro" id="IPR011605">
    <property type="entry name" value="NusB_fam"/>
</dbReference>
<dbReference type="InterPro" id="IPR035926">
    <property type="entry name" value="NusB-like_sf"/>
</dbReference>
<evidence type="ECO:0000256" key="4">
    <source>
        <dbReference type="ARBA" id="ARBA00023015"/>
    </source>
</evidence>
<comment type="similarity">
    <text evidence="1">Belongs to the NusB family.</text>
</comment>
<accession>A0A923PTG7</accession>
<evidence type="ECO:0000256" key="1">
    <source>
        <dbReference type="ARBA" id="ARBA00005952"/>
    </source>
</evidence>
<dbReference type="SUPFAM" id="SSF48013">
    <property type="entry name" value="NusB-like"/>
    <property type="match status" value="1"/>
</dbReference>
<evidence type="ECO:0000313" key="7">
    <source>
        <dbReference type="EMBL" id="MBC6996517.1"/>
    </source>
</evidence>
<keyword evidence="3" id="KW-0694">RNA-binding</keyword>
<keyword evidence="4" id="KW-0805">Transcription regulation</keyword>
<dbReference type="RefSeq" id="WP_187468527.1">
    <property type="nucleotide sequence ID" value="NZ_JACSIT010000153.1"/>
</dbReference>
<evidence type="ECO:0000313" key="8">
    <source>
        <dbReference type="Proteomes" id="UP000650081"/>
    </source>
</evidence>
<dbReference type="GO" id="GO:0005829">
    <property type="term" value="C:cytosol"/>
    <property type="evidence" value="ECO:0007669"/>
    <property type="project" value="TreeGrafter"/>
</dbReference>
<dbReference type="AlphaFoldDB" id="A0A923PTG7"/>
<evidence type="ECO:0000256" key="5">
    <source>
        <dbReference type="ARBA" id="ARBA00023163"/>
    </source>
</evidence>
<proteinExistence type="inferred from homology"/>
<dbReference type="PANTHER" id="PTHR11078:SF3">
    <property type="entry name" value="ANTITERMINATION NUSB DOMAIN-CONTAINING PROTEIN"/>
    <property type="match status" value="1"/>
</dbReference>
<dbReference type="Gene3D" id="1.10.940.10">
    <property type="entry name" value="NusB-like"/>
    <property type="match status" value="1"/>
</dbReference>
<dbReference type="InterPro" id="IPR006027">
    <property type="entry name" value="NusB_RsmB_TIM44"/>
</dbReference>
<keyword evidence="5" id="KW-0804">Transcription</keyword>
<sequence>MLSRRNVRIKIMQVLYAAQRQELTSPKAFDSMLMSMARNTFKFYLQNLLIIQRVAEYAKHDLATRKAKLRPTEEDKAFRAILADNAALKSLSDNTTLSRVYEEYGLRAMIDADHIQKLYRDFLKTDDWQWYHTLEAPALADNISILLRLFKWLQAQELYLNMIEDHFPLWKEDKSLVVGAVKKTLKAMPLEEDFYRVYQENGEAIDDFGRPLLKFVVEADAQLLARIKTVLQNWDAERVAIVDMILIKMAMGEFTQFPAIAAEVTINEYVDISKSYSTDKSREFINGVLDNLRKAFEKEGLV</sequence>
<keyword evidence="2" id="KW-0889">Transcription antitermination</keyword>
<protein>
    <submittedName>
        <fullName evidence="7">Transcription antitermination protein NusB</fullName>
    </submittedName>
</protein>
<keyword evidence="8" id="KW-1185">Reference proteome</keyword>
<gene>
    <name evidence="7" type="ORF">H9S92_20260</name>
</gene>
<reference evidence="7" key="1">
    <citation type="submission" date="2020-08" db="EMBL/GenBank/DDBJ databases">
        <title>Lewinella bacteria from marine environments.</title>
        <authorList>
            <person name="Zhong Y."/>
        </authorList>
    </citation>
    <scope>NUCLEOTIDE SEQUENCE</scope>
    <source>
        <strain evidence="7">KCTC 42187</strain>
    </source>
</reference>
<dbReference type="Pfam" id="PF01029">
    <property type="entry name" value="NusB"/>
    <property type="match status" value="1"/>
</dbReference>
<dbReference type="EMBL" id="JACSIT010000153">
    <property type="protein sequence ID" value="MBC6996517.1"/>
    <property type="molecule type" value="Genomic_DNA"/>
</dbReference>
<dbReference type="GO" id="GO:0031564">
    <property type="term" value="P:transcription antitermination"/>
    <property type="evidence" value="ECO:0007669"/>
    <property type="project" value="UniProtKB-KW"/>
</dbReference>
<dbReference type="GO" id="GO:0006353">
    <property type="term" value="P:DNA-templated transcription termination"/>
    <property type="evidence" value="ECO:0007669"/>
    <property type="project" value="InterPro"/>
</dbReference>